<dbReference type="AlphaFoldDB" id="M9RJL6"/>
<dbReference type="Proteomes" id="UP000005307">
    <property type="component" value="Chromosome"/>
</dbReference>
<evidence type="ECO:0000313" key="2">
    <source>
        <dbReference type="Proteomes" id="UP000005307"/>
    </source>
</evidence>
<name>M9RJL6_9RHOB</name>
<dbReference type="KEGG" id="oat:OAN307_c46660"/>
<keyword evidence="2" id="KW-1185">Reference proteome</keyword>
<dbReference type="STRING" id="391626.OAN307_c46660"/>
<accession>M9RJL6</accession>
<proteinExistence type="predicted"/>
<sequence length="64" mass="7259">MAYSHFVASGIWGQRFGRIIMLRTITVGNHIQVQGLYVRSLENGKVIVAVGERQYEGQLVKRLN</sequence>
<gene>
    <name evidence="1" type="ORF">OAN307_c46660</name>
</gene>
<reference evidence="1 2" key="1">
    <citation type="journal article" date="2013" name="PLoS ONE">
        <title>Poles Apart: Arctic and Antarctic Octadecabacter strains Share High Genome Plasticity and a New Type of Xanthorhodopsin.</title>
        <authorList>
            <person name="Vollmers J."/>
            <person name="Voget S."/>
            <person name="Dietrich S."/>
            <person name="Gollnow K."/>
            <person name="Smits M."/>
            <person name="Meyer K."/>
            <person name="Brinkhoff T."/>
            <person name="Simon M."/>
            <person name="Daniel R."/>
        </authorList>
    </citation>
    <scope>NUCLEOTIDE SEQUENCE [LARGE SCALE GENOMIC DNA]</scope>
    <source>
        <strain evidence="1 2">307</strain>
    </source>
</reference>
<protein>
    <submittedName>
        <fullName evidence="1">Uncharacterized protein</fullName>
    </submittedName>
</protein>
<organism evidence="1 2">
    <name type="scientific">Octadecabacter antarcticus 307</name>
    <dbReference type="NCBI Taxonomy" id="391626"/>
    <lineage>
        <taxon>Bacteria</taxon>
        <taxon>Pseudomonadati</taxon>
        <taxon>Pseudomonadota</taxon>
        <taxon>Alphaproteobacteria</taxon>
        <taxon>Rhodobacterales</taxon>
        <taxon>Roseobacteraceae</taxon>
        <taxon>Octadecabacter</taxon>
    </lineage>
</organism>
<evidence type="ECO:0000313" key="1">
    <source>
        <dbReference type="EMBL" id="AGI70015.1"/>
    </source>
</evidence>
<dbReference type="HOGENOM" id="CLU_2863394_0_0_5"/>
<dbReference type="EMBL" id="CP003740">
    <property type="protein sequence ID" value="AGI70015.1"/>
    <property type="molecule type" value="Genomic_DNA"/>
</dbReference>